<protein>
    <recommendedName>
        <fullName evidence="2">ISXO2-like transposase domain-containing protein</fullName>
    </recommendedName>
</protein>
<sequence length="366" mass="41232">MRAGGHCDNRMYVLLIYLSGPMLVSMGIQGAPVGGVDYPRTYQEFREWFPDDASCAAYLARLRWPDGFRCPSCDHDRAWQTSTRHWKCVSCGRKTSVTAGTIFHRTRTPLSTWFAAIWLVTSQKNGASAKNLHDMLGLGSYETAWAWLHKLRRAMVRPDRELLSDVVEVDESFVGGRATGKLGASTSKAPVMIAVENLGPQVNRKLRLGRVRLGVADSPGSKQLVDFARTTVEPGSVIRTDGARMFRTLASEGFKHEYISGYSSPEPGHVTLPGPHRVASLLKRWNAGTHHYRVEREHLQYYLDEFTFRFNRRRSSARGMLFYRLLQQSVNTDPHPLAELVSRTSELFPLNDNAAEFVPSDTHGEF</sequence>
<dbReference type="EMBL" id="CP000511">
    <property type="protein sequence ID" value="ABM13979.1"/>
    <property type="molecule type" value="Genomic_DNA"/>
</dbReference>
<proteinExistence type="predicted"/>
<feature type="domain" description="ISXO2-like transposase" evidence="2">
    <location>
        <begin position="162"/>
        <end position="311"/>
    </location>
</feature>
<dbReference type="STRING" id="350058.Mvan_3177"/>
<dbReference type="Pfam" id="PF12760">
    <property type="entry name" value="Zn_ribbon_IS1595"/>
    <property type="match status" value="1"/>
</dbReference>
<dbReference type="InterPro" id="IPR024445">
    <property type="entry name" value="Tnp_ISXO2-like"/>
</dbReference>
<evidence type="ECO:0000313" key="4">
    <source>
        <dbReference type="Proteomes" id="UP000009159"/>
    </source>
</evidence>
<evidence type="ECO:0000256" key="1">
    <source>
        <dbReference type="SAM" id="Phobius"/>
    </source>
</evidence>
<keyword evidence="1" id="KW-0812">Transmembrane</keyword>
<dbReference type="NCBIfam" id="NF033547">
    <property type="entry name" value="transpos_IS1595"/>
    <property type="match status" value="1"/>
</dbReference>
<organism evidence="3 4">
    <name type="scientific">Mycolicibacterium vanbaalenii (strain DSM 7251 / JCM 13017 / BCRC 16820 / KCTC 9966 / NRRL B-24157 / PYR-1)</name>
    <name type="common">Mycobacterium vanbaalenii</name>
    <dbReference type="NCBI Taxonomy" id="350058"/>
    <lineage>
        <taxon>Bacteria</taxon>
        <taxon>Bacillati</taxon>
        <taxon>Actinomycetota</taxon>
        <taxon>Actinomycetes</taxon>
        <taxon>Mycobacteriales</taxon>
        <taxon>Mycobacteriaceae</taxon>
        <taxon>Mycolicibacterium</taxon>
    </lineage>
</organism>
<accession>A1T9X9</accession>
<dbReference type="KEGG" id="mva:Mvan_3177"/>
<keyword evidence="4" id="KW-1185">Reference proteome</keyword>
<dbReference type="Pfam" id="PF12762">
    <property type="entry name" value="DDE_Tnp_IS1595"/>
    <property type="match status" value="1"/>
</dbReference>
<dbReference type="AlphaFoldDB" id="A1T9X9"/>
<gene>
    <name evidence="3" type="ordered locus">Mvan_3177</name>
</gene>
<evidence type="ECO:0000259" key="2">
    <source>
        <dbReference type="SMART" id="SM01126"/>
    </source>
</evidence>
<keyword evidence="1" id="KW-1133">Transmembrane helix</keyword>
<dbReference type="HOGENOM" id="CLU_044348_1_3_11"/>
<feature type="transmembrane region" description="Helical" evidence="1">
    <location>
        <begin position="12"/>
        <end position="31"/>
    </location>
</feature>
<name>A1T9X9_MYCVP</name>
<reference evidence="3" key="1">
    <citation type="submission" date="2006-12" db="EMBL/GenBank/DDBJ databases">
        <title>Complete sequence of Mycobacterium vanbaalenii PYR-1.</title>
        <authorList>
            <consortium name="US DOE Joint Genome Institute"/>
            <person name="Copeland A."/>
            <person name="Lucas S."/>
            <person name="Lapidus A."/>
            <person name="Barry K."/>
            <person name="Detter J.C."/>
            <person name="Glavina del Rio T."/>
            <person name="Hammon N."/>
            <person name="Israni S."/>
            <person name="Dalin E."/>
            <person name="Tice H."/>
            <person name="Pitluck S."/>
            <person name="Singan V."/>
            <person name="Schmutz J."/>
            <person name="Larimer F."/>
            <person name="Land M."/>
            <person name="Hauser L."/>
            <person name="Kyrpides N."/>
            <person name="Anderson I.J."/>
            <person name="Miller C."/>
            <person name="Richardson P."/>
        </authorList>
    </citation>
    <scope>NUCLEOTIDE SEQUENCE [LARGE SCALE GENOMIC DNA]</scope>
    <source>
        <strain evidence="3">PYR-1</strain>
    </source>
</reference>
<dbReference type="SMART" id="SM01126">
    <property type="entry name" value="DDE_Tnp_IS1595"/>
    <property type="match status" value="1"/>
</dbReference>
<dbReference type="Proteomes" id="UP000009159">
    <property type="component" value="Chromosome"/>
</dbReference>
<dbReference type="InterPro" id="IPR024442">
    <property type="entry name" value="Transposase_Zn_ribbon"/>
</dbReference>
<evidence type="ECO:0000313" key="3">
    <source>
        <dbReference type="EMBL" id="ABM13979.1"/>
    </source>
</evidence>
<dbReference type="eggNOG" id="COG3677">
    <property type="taxonomic scope" value="Bacteria"/>
</dbReference>
<keyword evidence="1" id="KW-0472">Membrane</keyword>